<dbReference type="AlphaFoldDB" id="A0AAU9Q7U2"/>
<name>A0AAU9Q7U2_9VIBR</name>
<evidence type="ECO:0000313" key="3">
    <source>
        <dbReference type="Proteomes" id="UP001295420"/>
    </source>
</evidence>
<dbReference type="Proteomes" id="UP001295420">
    <property type="component" value="Unassembled WGS sequence"/>
</dbReference>
<evidence type="ECO:0000256" key="1">
    <source>
        <dbReference type="SAM" id="MobiDB-lite"/>
    </source>
</evidence>
<gene>
    <name evidence="2" type="ORF">THF1D04_380001</name>
</gene>
<protein>
    <submittedName>
        <fullName evidence="2">Uncharacterized protein</fullName>
    </submittedName>
</protein>
<accession>A0AAU9Q7U2</accession>
<organism evidence="2 3">
    <name type="scientific">Vibrio owensii</name>
    <dbReference type="NCBI Taxonomy" id="696485"/>
    <lineage>
        <taxon>Bacteria</taxon>
        <taxon>Pseudomonadati</taxon>
        <taxon>Pseudomonadota</taxon>
        <taxon>Gammaproteobacteria</taxon>
        <taxon>Vibrionales</taxon>
        <taxon>Vibrionaceae</taxon>
        <taxon>Vibrio</taxon>
    </lineage>
</organism>
<reference evidence="2" key="1">
    <citation type="submission" date="2022-01" db="EMBL/GenBank/DDBJ databases">
        <authorList>
            <person name="Lagorce A."/>
        </authorList>
    </citation>
    <scope>NUCLEOTIDE SEQUENCE</scope>
    <source>
        <strain evidence="2">Th15_F1_D04</strain>
    </source>
</reference>
<sequence>MTLSYFKQQGYYVFFFAHNIINSKKKDLASDKYTEKQMPNNSKKSPQMVGHIG</sequence>
<evidence type="ECO:0000313" key="2">
    <source>
        <dbReference type="EMBL" id="CAH1534362.1"/>
    </source>
</evidence>
<comment type="caution">
    <text evidence="2">The sequence shown here is derived from an EMBL/GenBank/DDBJ whole genome shotgun (WGS) entry which is preliminary data.</text>
</comment>
<feature type="region of interest" description="Disordered" evidence="1">
    <location>
        <begin position="31"/>
        <end position="53"/>
    </location>
</feature>
<proteinExistence type="predicted"/>
<dbReference type="EMBL" id="CAKMTQ010000032">
    <property type="protein sequence ID" value="CAH1534362.1"/>
    <property type="molecule type" value="Genomic_DNA"/>
</dbReference>